<evidence type="ECO:0000313" key="1">
    <source>
        <dbReference type="EMBL" id="TYA63180.1"/>
    </source>
</evidence>
<keyword evidence="2" id="KW-1185">Reference proteome</keyword>
<organism evidence="1 2">
    <name type="scientific">Seonamhaeicola marinus</name>
    <dbReference type="NCBI Taxonomy" id="1912246"/>
    <lineage>
        <taxon>Bacteria</taxon>
        <taxon>Pseudomonadati</taxon>
        <taxon>Bacteroidota</taxon>
        <taxon>Flavobacteriia</taxon>
        <taxon>Flavobacteriales</taxon>
        <taxon>Flavobacteriaceae</taxon>
    </lineage>
</organism>
<dbReference type="GO" id="GO:0016853">
    <property type="term" value="F:isomerase activity"/>
    <property type="evidence" value="ECO:0007669"/>
    <property type="project" value="UniProtKB-KW"/>
</dbReference>
<comment type="caution">
    <text evidence="1">The sequence shown here is derived from an EMBL/GenBank/DDBJ whole genome shotgun (WGS) entry which is preliminary data.</text>
</comment>
<feature type="non-terminal residue" evidence="1">
    <location>
        <position position="1"/>
    </location>
</feature>
<reference evidence="1 2" key="1">
    <citation type="submission" date="2019-08" db="EMBL/GenBank/DDBJ databases">
        <title>Seonamhaeicola sediminis sp. nov., isolated from marine sediment.</title>
        <authorList>
            <person name="Cao W.R."/>
        </authorList>
    </citation>
    <scope>NUCLEOTIDE SEQUENCE [LARGE SCALE GENOMIC DNA]</scope>
    <source>
        <strain evidence="1 2">B011</strain>
    </source>
</reference>
<dbReference type="Proteomes" id="UP000323930">
    <property type="component" value="Unassembled WGS sequence"/>
</dbReference>
<protein>
    <submittedName>
        <fullName evidence="1">Peptidylprolyl isomerase</fullName>
    </submittedName>
</protein>
<name>A0A5D0GWK9_9FLAO</name>
<proteinExistence type="predicted"/>
<feature type="non-terminal residue" evidence="1">
    <location>
        <position position="196"/>
    </location>
</feature>
<keyword evidence="1" id="KW-0413">Isomerase</keyword>
<gene>
    <name evidence="1" type="ORF">FUA24_24735</name>
</gene>
<dbReference type="AlphaFoldDB" id="A0A5D0GWK9"/>
<dbReference type="EMBL" id="VSDQ01000906">
    <property type="protein sequence ID" value="TYA63180.1"/>
    <property type="molecule type" value="Genomic_DNA"/>
</dbReference>
<evidence type="ECO:0000313" key="2">
    <source>
        <dbReference type="Proteomes" id="UP000323930"/>
    </source>
</evidence>
<accession>A0A5D0GWK9</accession>
<sequence length="196" mass="20746">KRAVQIGTIARKIEPSETTTAKIFRDASKFEIDGAKGDFEALAKENNYTVRPVNGMKALDESIPGIGNQRPIVRWAFEDEASVGDVKRFSLSTGGYVVAQLVAKHKAGLMSAEDASATVLPILRKEKKAELIKNRVSVSTLEDLATAENTSVKTASAITMKSPTIQGAGREPLVVGTAFGLGEGETSGLIEGVNGV</sequence>